<dbReference type="InterPro" id="IPR050266">
    <property type="entry name" value="AB_hydrolase_sf"/>
</dbReference>
<evidence type="ECO:0000313" key="2">
    <source>
        <dbReference type="EMBL" id="RIH76379.1"/>
    </source>
</evidence>
<dbReference type="OrthoDB" id="9775557at2"/>
<dbReference type="AlphaFoldDB" id="A0A399DXZ3"/>
<name>A0A399DXZ3_9DEIN</name>
<evidence type="ECO:0000259" key="1">
    <source>
        <dbReference type="Pfam" id="PF00561"/>
    </source>
</evidence>
<dbReference type="SUPFAM" id="SSF53474">
    <property type="entry name" value="alpha/beta-Hydrolases"/>
    <property type="match status" value="1"/>
</dbReference>
<gene>
    <name evidence="2" type="primary">catD_3</name>
    <name evidence="2" type="ORF">Mcate_01794</name>
</gene>
<evidence type="ECO:0000313" key="3">
    <source>
        <dbReference type="Proteomes" id="UP000266089"/>
    </source>
</evidence>
<dbReference type="PANTHER" id="PTHR43798">
    <property type="entry name" value="MONOACYLGLYCEROL LIPASE"/>
    <property type="match status" value="1"/>
</dbReference>
<dbReference type="Proteomes" id="UP000266089">
    <property type="component" value="Unassembled WGS sequence"/>
</dbReference>
<dbReference type="PRINTS" id="PR00412">
    <property type="entry name" value="EPOXHYDRLASE"/>
</dbReference>
<sequence>MPELSVNGTTLFYRLDGPERGPWLVLLNGIFQRTEAWEPLMPYLQGFRVLRYDMRGQGQSAVPPGPYPPGLHADDLAALLEALGITRYHLLGLSNGGVVAQVHGARQPAGLEKLILLCTTPRLDPLLRAKVESWRQALAWGGTRGRLQIALPWIWGRAFLEAHPEIAGEASLVQMEQMAPTPEAQKYLLDGFLAMEDLRPRLSRIQAPTLVLSGEDDLLFPPRYGQEIAAAIPQAIHRVLPQVGHVAPVEDTAGLAGAILRFLEVQA</sequence>
<dbReference type="RefSeq" id="WP_027886695.1">
    <property type="nucleotide sequence ID" value="NZ_JBHSXZ010000021.1"/>
</dbReference>
<dbReference type="PRINTS" id="PR00111">
    <property type="entry name" value="ABHYDROLASE"/>
</dbReference>
<reference evidence="2 3" key="1">
    <citation type="submission" date="2018-08" db="EMBL/GenBank/DDBJ databases">
        <title>Meiothermus cateniformans JCM 15151 genome sequencing project.</title>
        <authorList>
            <person name="Da Costa M.S."/>
            <person name="Albuquerque L."/>
            <person name="Raposo P."/>
            <person name="Froufe H.J.C."/>
            <person name="Barroso C.S."/>
            <person name="Egas C."/>
        </authorList>
    </citation>
    <scope>NUCLEOTIDE SEQUENCE [LARGE SCALE GENOMIC DNA]</scope>
    <source>
        <strain evidence="2 3">JCM 15151</strain>
    </source>
</reference>
<dbReference type="Gene3D" id="3.40.50.1820">
    <property type="entry name" value="alpha/beta hydrolase"/>
    <property type="match status" value="1"/>
</dbReference>
<protein>
    <submittedName>
        <fullName evidence="2">3-oxoadipate enol-lactonase 2</fullName>
        <ecNumber evidence="2">3.1.1.24</ecNumber>
    </submittedName>
</protein>
<dbReference type="EMBL" id="QWKX01000044">
    <property type="protein sequence ID" value="RIH76379.1"/>
    <property type="molecule type" value="Genomic_DNA"/>
</dbReference>
<dbReference type="InterPro" id="IPR029058">
    <property type="entry name" value="AB_hydrolase_fold"/>
</dbReference>
<proteinExistence type="predicted"/>
<dbReference type="InterPro" id="IPR000073">
    <property type="entry name" value="AB_hydrolase_1"/>
</dbReference>
<dbReference type="EC" id="3.1.1.24" evidence="2"/>
<accession>A0A399DXZ3</accession>
<comment type="caution">
    <text evidence="2">The sequence shown here is derived from an EMBL/GenBank/DDBJ whole genome shotgun (WGS) entry which is preliminary data.</text>
</comment>
<dbReference type="PANTHER" id="PTHR43798:SF33">
    <property type="entry name" value="HYDROLASE, PUTATIVE (AFU_ORTHOLOGUE AFUA_2G14860)-RELATED"/>
    <property type="match status" value="1"/>
</dbReference>
<dbReference type="GO" id="GO:0047570">
    <property type="term" value="F:3-oxoadipate enol-lactonase activity"/>
    <property type="evidence" value="ECO:0007669"/>
    <property type="project" value="UniProtKB-EC"/>
</dbReference>
<dbReference type="GO" id="GO:0016020">
    <property type="term" value="C:membrane"/>
    <property type="evidence" value="ECO:0007669"/>
    <property type="project" value="TreeGrafter"/>
</dbReference>
<dbReference type="InterPro" id="IPR000639">
    <property type="entry name" value="Epox_hydrolase-like"/>
</dbReference>
<dbReference type="Pfam" id="PF00561">
    <property type="entry name" value="Abhydrolase_1"/>
    <property type="match status" value="1"/>
</dbReference>
<keyword evidence="2" id="KW-0378">Hydrolase</keyword>
<organism evidence="2 3">
    <name type="scientific">Meiothermus taiwanensis</name>
    <dbReference type="NCBI Taxonomy" id="172827"/>
    <lineage>
        <taxon>Bacteria</taxon>
        <taxon>Thermotogati</taxon>
        <taxon>Deinococcota</taxon>
        <taxon>Deinococci</taxon>
        <taxon>Thermales</taxon>
        <taxon>Thermaceae</taxon>
        <taxon>Meiothermus</taxon>
    </lineage>
</organism>
<feature type="domain" description="AB hydrolase-1" evidence="1">
    <location>
        <begin position="22"/>
        <end position="250"/>
    </location>
</feature>